<feature type="region of interest" description="Disordered" evidence="1">
    <location>
        <begin position="492"/>
        <end position="519"/>
    </location>
</feature>
<accession>A0A9W9NDJ5</accession>
<dbReference type="OrthoDB" id="4227485at2759"/>
<name>A0A9W9NDJ5_9EURO</name>
<evidence type="ECO:0000256" key="1">
    <source>
        <dbReference type="SAM" id="MobiDB-lite"/>
    </source>
</evidence>
<dbReference type="RefSeq" id="XP_058325764.1">
    <property type="nucleotide sequence ID" value="XM_058479196.1"/>
</dbReference>
<dbReference type="Proteomes" id="UP001150941">
    <property type="component" value="Unassembled WGS sequence"/>
</dbReference>
<dbReference type="InterPro" id="IPR022198">
    <property type="entry name" value="DUF3723"/>
</dbReference>
<dbReference type="GeneID" id="83206500"/>
<evidence type="ECO:0000313" key="2">
    <source>
        <dbReference type="EMBL" id="KAJ5216893.1"/>
    </source>
</evidence>
<reference evidence="2" key="1">
    <citation type="submission" date="2022-11" db="EMBL/GenBank/DDBJ databases">
        <authorList>
            <person name="Petersen C."/>
        </authorList>
    </citation>
    <scope>NUCLEOTIDE SEQUENCE</scope>
    <source>
        <strain evidence="2">IBT 19713</strain>
    </source>
</reference>
<feature type="compositionally biased region" description="Basic residues" evidence="1">
    <location>
        <begin position="500"/>
        <end position="510"/>
    </location>
</feature>
<organism evidence="2 3">
    <name type="scientific">Penicillium chermesinum</name>
    <dbReference type="NCBI Taxonomy" id="63820"/>
    <lineage>
        <taxon>Eukaryota</taxon>
        <taxon>Fungi</taxon>
        <taxon>Dikarya</taxon>
        <taxon>Ascomycota</taxon>
        <taxon>Pezizomycotina</taxon>
        <taxon>Eurotiomycetes</taxon>
        <taxon>Eurotiomycetidae</taxon>
        <taxon>Eurotiales</taxon>
        <taxon>Aspergillaceae</taxon>
        <taxon>Penicillium</taxon>
    </lineage>
</organism>
<dbReference type="Pfam" id="PF12520">
    <property type="entry name" value="DUF3723"/>
    <property type="match status" value="1"/>
</dbReference>
<proteinExistence type="predicted"/>
<dbReference type="EMBL" id="JAPQKS010000008">
    <property type="protein sequence ID" value="KAJ5216893.1"/>
    <property type="molecule type" value="Genomic_DNA"/>
</dbReference>
<gene>
    <name evidence="2" type="ORF">N7468_009901</name>
</gene>
<sequence>MLHEKLNSLLPIRGLWEAMRIGVLHKITAMHCDEAICCYWDHILQTFLRIVGGQEQLLPFIDGVTVQLLDSRVPQVSARDRRFLQKKMDDGKLFPNVEDRVREEIWRNLIEVAHPIPTLRTFFKDRVYLEVAQSLYSLWDTAVPMPMAMREECLKPDLLEFWRFCFQYGFEMTDHRRLKTYHLHDGEQPPLNGGEAVIPSESELWAHFYALMRARGFRPQDGSTIANPTVPLPVLLPCEYPSDPAEEIEPAKRCGKPYSASAAADRFALTAAMVQQQSVPGRVTAGFLRRTVFDAFFGYLKSPGNRQDQSTFEPQPGPTEAEVEGQADASSEAILPNEGNSASHESTNNVSHAGGVLPGTDLLSESAGLSTVSNDSPSHPVVVNFKFLGLPEDQEQRTMEFNPQWIGELGNSLDEYSLRLVDPLTERSVPPGRMYDFWQSSPGSELDARPSNGNDVALHTDNARKRGYRECFPDGDPYDDPHAKARRFILGHPGLQSAQRSKRPYPRRTNHNPGRVVNRFDGDLSVPAFTLDPVQSMSNSGVYGP</sequence>
<evidence type="ECO:0000313" key="3">
    <source>
        <dbReference type="Proteomes" id="UP001150941"/>
    </source>
</evidence>
<feature type="compositionally biased region" description="Polar residues" evidence="1">
    <location>
        <begin position="304"/>
        <end position="313"/>
    </location>
</feature>
<protein>
    <submittedName>
        <fullName evidence="2">Uncharacterized protein</fullName>
    </submittedName>
</protein>
<feature type="region of interest" description="Disordered" evidence="1">
    <location>
        <begin position="304"/>
        <end position="359"/>
    </location>
</feature>
<feature type="compositionally biased region" description="Polar residues" evidence="1">
    <location>
        <begin position="338"/>
        <end position="351"/>
    </location>
</feature>
<keyword evidence="3" id="KW-1185">Reference proteome</keyword>
<reference evidence="2" key="2">
    <citation type="journal article" date="2023" name="IMA Fungus">
        <title>Comparative genomic study of the Penicillium genus elucidates a diverse pangenome and 15 lateral gene transfer events.</title>
        <authorList>
            <person name="Petersen C."/>
            <person name="Sorensen T."/>
            <person name="Nielsen M.R."/>
            <person name="Sondergaard T.E."/>
            <person name="Sorensen J.L."/>
            <person name="Fitzpatrick D.A."/>
            <person name="Frisvad J.C."/>
            <person name="Nielsen K.L."/>
        </authorList>
    </citation>
    <scope>NUCLEOTIDE SEQUENCE</scope>
    <source>
        <strain evidence="2">IBT 19713</strain>
    </source>
</reference>
<dbReference type="AlphaFoldDB" id="A0A9W9NDJ5"/>
<comment type="caution">
    <text evidence="2">The sequence shown here is derived from an EMBL/GenBank/DDBJ whole genome shotgun (WGS) entry which is preliminary data.</text>
</comment>